<proteinExistence type="predicted"/>
<gene>
    <name evidence="2" type="ORF">G6F50_015842</name>
</gene>
<sequence>MGAGAGRPPGLGGHRPEELRQRRHDASSRQRHDRPRGPGVPGRQRPGALPQRQPVVCADHRRGSRGQRVQTDQRHAVRTGPALRAVGRQHAVQRGGL</sequence>
<protein>
    <submittedName>
        <fullName evidence="2">Uncharacterized protein</fullName>
    </submittedName>
</protein>
<name>A0A9P7C3J7_9FUNG</name>
<organism evidence="2 3">
    <name type="scientific">Rhizopus delemar</name>
    <dbReference type="NCBI Taxonomy" id="936053"/>
    <lineage>
        <taxon>Eukaryota</taxon>
        <taxon>Fungi</taxon>
        <taxon>Fungi incertae sedis</taxon>
        <taxon>Mucoromycota</taxon>
        <taxon>Mucoromycotina</taxon>
        <taxon>Mucoromycetes</taxon>
        <taxon>Mucorales</taxon>
        <taxon>Mucorineae</taxon>
        <taxon>Rhizopodaceae</taxon>
        <taxon>Rhizopus</taxon>
    </lineage>
</organism>
<evidence type="ECO:0000256" key="1">
    <source>
        <dbReference type="SAM" id="MobiDB-lite"/>
    </source>
</evidence>
<evidence type="ECO:0000313" key="3">
    <source>
        <dbReference type="Proteomes" id="UP000740926"/>
    </source>
</evidence>
<feature type="compositionally biased region" description="Gly residues" evidence="1">
    <location>
        <begin position="1"/>
        <end position="13"/>
    </location>
</feature>
<dbReference type="EMBL" id="JAANIU010009211">
    <property type="protein sequence ID" value="KAG1533547.1"/>
    <property type="molecule type" value="Genomic_DNA"/>
</dbReference>
<dbReference type="AlphaFoldDB" id="A0A9P7C3J7"/>
<feature type="compositionally biased region" description="Basic and acidic residues" evidence="1">
    <location>
        <begin position="14"/>
        <end position="30"/>
    </location>
</feature>
<feature type="region of interest" description="Disordered" evidence="1">
    <location>
        <begin position="1"/>
        <end position="97"/>
    </location>
</feature>
<comment type="caution">
    <text evidence="2">The sequence shown here is derived from an EMBL/GenBank/DDBJ whole genome shotgun (WGS) entry which is preliminary data.</text>
</comment>
<evidence type="ECO:0000313" key="2">
    <source>
        <dbReference type="EMBL" id="KAG1533547.1"/>
    </source>
</evidence>
<dbReference type="Proteomes" id="UP000740926">
    <property type="component" value="Unassembled WGS sequence"/>
</dbReference>
<accession>A0A9P7C3J7</accession>
<keyword evidence="3" id="KW-1185">Reference proteome</keyword>
<reference evidence="2 3" key="1">
    <citation type="journal article" date="2020" name="Microb. Genom.">
        <title>Genetic diversity of clinical and environmental Mucorales isolates obtained from an investigation of mucormycosis cases among solid organ transplant recipients.</title>
        <authorList>
            <person name="Nguyen M.H."/>
            <person name="Kaul D."/>
            <person name="Muto C."/>
            <person name="Cheng S.J."/>
            <person name="Richter R.A."/>
            <person name="Bruno V.M."/>
            <person name="Liu G."/>
            <person name="Beyhan S."/>
            <person name="Sundermann A.J."/>
            <person name="Mounaud S."/>
            <person name="Pasculle A.W."/>
            <person name="Nierman W.C."/>
            <person name="Driscoll E."/>
            <person name="Cumbie R."/>
            <person name="Clancy C.J."/>
            <person name="Dupont C.L."/>
        </authorList>
    </citation>
    <scope>NUCLEOTIDE SEQUENCE [LARGE SCALE GENOMIC DNA]</scope>
    <source>
        <strain evidence="2 3">GL24</strain>
    </source>
</reference>